<name>A0A0C1KXK0_9BACT</name>
<evidence type="ECO:0000256" key="3">
    <source>
        <dbReference type="ARBA" id="ARBA00023237"/>
    </source>
</evidence>
<sequence length="271" mass="32065">MRVFFLVIVAALLGTGCSKFAKVQKSTDYDYKLRMADQYFAKKKYNQAQQLYEELFPLLKGNDKFENVYYNFAYCAYYQRDYMNAENLFKGFTEVFPTSKRAEEMEYMRAYTYYKQSPKVELDQTNTSRTIGLMQTFINTHPGSERNKEATEIIDKCRAKLELKELRSAELYFNIRQYHAAAIAFTNLMNNFPDSEKSDEYKLHVIRSYFEYANLSVDEKKAERYEKVLEECNEFTDRFPDSKLKRDVDRYSSLAQNNIKAIKNEQVKTSA</sequence>
<dbReference type="Pfam" id="PF13525">
    <property type="entry name" value="YfiO"/>
    <property type="match status" value="1"/>
</dbReference>
<proteinExistence type="predicted"/>
<evidence type="ECO:0000313" key="6">
    <source>
        <dbReference type="EMBL" id="KIC91976.1"/>
    </source>
</evidence>
<dbReference type="SUPFAM" id="SSF48452">
    <property type="entry name" value="TPR-like"/>
    <property type="match status" value="1"/>
</dbReference>
<keyword evidence="3" id="KW-0998">Cell outer membrane</keyword>
<feature type="chain" id="PRO_5002152802" evidence="4">
    <location>
        <begin position="22"/>
        <end position="271"/>
    </location>
</feature>
<organism evidence="6 7">
    <name type="scientific">Flavihumibacter solisilvae</name>
    <dbReference type="NCBI Taxonomy" id="1349421"/>
    <lineage>
        <taxon>Bacteria</taxon>
        <taxon>Pseudomonadati</taxon>
        <taxon>Bacteroidota</taxon>
        <taxon>Chitinophagia</taxon>
        <taxon>Chitinophagales</taxon>
        <taxon>Chitinophagaceae</taxon>
        <taxon>Flavihumibacter</taxon>
    </lineage>
</organism>
<dbReference type="InterPro" id="IPR011990">
    <property type="entry name" value="TPR-like_helical_dom_sf"/>
</dbReference>
<feature type="signal peptide" evidence="4">
    <location>
        <begin position="1"/>
        <end position="21"/>
    </location>
</feature>
<dbReference type="InterPro" id="IPR039565">
    <property type="entry name" value="BamD-like"/>
</dbReference>
<keyword evidence="7" id="KW-1185">Reference proteome</keyword>
<evidence type="ECO:0000313" key="7">
    <source>
        <dbReference type="Proteomes" id="UP000031408"/>
    </source>
</evidence>
<protein>
    <submittedName>
        <fullName evidence="6">Membrane protein</fullName>
    </submittedName>
</protein>
<gene>
    <name evidence="6" type="ORF">OI18_22110</name>
</gene>
<dbReference type="InterPro" id="IPR017689">
    <property type="entry name" value="BamD"/>
</dbReference>
<dbReference type="OrthoDB" id="9770761at2"/>
<dbReference type="PROSITE" id="PS51257">
    <property type="entry name" value="PROKAR_LIPOPROTEIN"/>
    <property type="match status" value="1"/>
</dbReference>
<accession>A0A0C1KXK0</accession>
<dbReference type="AlphaFoldDB" id="A0A0C1KXK0"/>
<evidence type="ECO:0000256" key="4">
    <source>
        <dbReference type="SAM" id="SignalP"/>
    </source>
</evidence>
<dbReference type="EMBL" id="JSVC01000037">
    <property type="protein sequence ID" value="KIC91976.1"/>
    <property type="molecule type" value="Genomic_DNA"/>
</dbReference>
<dbReference type="Proteomes" id="UP000031408">
    <property type="component" value="Unassembled WGS sequence"/>
</dbReference>
<dbReference type="RefSeq" id="WP_039144173.1">
    <property type="nucleotide sequence ID" value="NZ_JSVC01000037.1"/>
</dbReference>
<evidence type="ECO:0000256" key="2">
    <source>
        <dbReference type="ARBA" id="ARBA00023136"/>
    </source>
</evidence>
<dbReference type="Gene3D" id="1.25.40.10">
    <property type="entry name" value="Tetratricopeptide repeat domain"/>
    <property type="match status" value="1"/>
</dbReference>
<evidence type="ECO:0000259" key="5">
    <source>
        <dbReference type="Pfam" id="PF13525"/>
    </source>
</evidence>
<feature type="domain" description="Outer membrane lipoprotein BamD-like" evidence="5">
    <location>
        <begin position="36"/>
        <end position="221"/>
    </location>
</feature>
<comment type="caution">
    <text evidence="6">The sequence shown here is derived from an EMBL/GenBank/DDBJ whole genome shotgun (WGS) entry which is preliminary data.</text>
</comment>
<reference evidence="6 7" key="1">
    <citation type="submission" date="2014-11" db="EMBL/GenBank/DDBJ databases">
        <title>Genome sequence of Flavihumibacter solisilvae 3-3.</title>
        <authorList>
            <person name="Zhou G."/>
            <person name="Li M."/>
            <person name="Wang G."/>
        </authorList>
    </citation>
    <scope>NUCLEOTIDE SEQUENCE [LARGE SCALE GENOMIC DNA]</scope>
    <source>
        <strain evidence="6 7">3-3</strain>
    </source>
</reference>
<keyword evidence="2" id="KW-0472">Membrane</keyword>
<dbReference type="NCBIfam" id="TIGR03302">
    <property type="entry name" value="OM_YfiO"/>
    <property type="match status" value="1"/>
</dbReference>
<dbReference type="STRING" id="1349421.OI18_22110"/>
<evidence type="ECO:0000256" key="1">
    <source>
        <dbReference type="ARBA" id="ARBA00022729"/>
    </source>
</evidence>
<keyword evidence="1 4" id="KW-0732">Signal</keyword>